<dbReference type="GO" id="GO:0071949">
    <property type="term" value="F:FAD binding"/>
    <property type="evidence" value="ECO:0007669"/>
    <property type="project" value="TreeGrafter"/>
</dbReference>
<dbReference type="Gene3D" id="1.10.579.10">
    <property type="entry name" value="DNA Cyclobutane Dipyrimidine Photolyase, subunit A, domain 3"/>
    <property type="match status" value="1"/>
</dbReference>
<dbReference type="Gene3D" id="3.40.50.620">
    <property type="entry name" value="HUPs"/>
    <property type="match status" value="1"/>
</dbReference>
<dbReference type="InterPro" id="IPR036134">
    <property type="entry name" value="Crypto/Photolyase_FAD-like_sf"/>
</dbReference>
<organism evidence="12 13">
    <name type="scientific">Halalkalibacter wakoensis JCM 9140</name>
    <dbReference type="NCBI Taxonomy" id="1236970"/>
    <lineage>
        <taxon>Bacteria</taxon>
        <taxon>Bacillati</taxon>
        <taxon>Bacillota</taxon>
        <taxon>Bacilli</taxon>
        <taxon>Bacillales</taxon>
        <taxon>Bacillaceae</taxon>
        <taxon>Halalkalibacter</taxon>
    </lineage>
</organism>
<dbReference type="InterPro" id="IPR005101">
    <property type="entry name" value="Cryptochr/Photolyase_FAD-bd"/>
</dbReference>
<dbReference type="InterPro" id="IPR018394">
    <property type="entry name" value="DNA_photolyase_1_CS_C"/>
</dbReference>
<evidence type="ECO:0000256" key="1">
    <source>
        <dbReference type="ARBA" id="ARBA00001932"/>
    </source>
</evidence>
<feature type="binding site" evidence="8">
    <location>
        <position position="274"/>
    </location>
    <ligand>
        <name>FAD</name>
        <dbReference type="ChEBI" id="CHEBI:57692"/>
    </ligand>
</feature>
<name>W4Q1M3_9BACI</name>
<feature type="domain" description="Photolyase/cryptochrome alpha/beta" evidence="11">
    <location>
        <begin position="4"/>
        <end position="131"/>
    </location>
</feature>
<feature type="binding site" evidence="8">
    <location>
        <begin position="374"/>
        <end position="376"/>
    </location>
    <ligand>
        <name>FAD</name>
        <dbReference type="ChEBI" id="CHEBI:57692"/>
    </ligand>
</feature>
<evidence type="ECO:0000256" key="2">
    <source>
        <dbReference type="ARBA" id="ARBA00013149"/>
    </source>
</evidence>
<keyword evidence="12" id="KW-0456">Lyase</keyword>
<dbReference type="SUPFAM" id="SSF52425">
    <property type="entry name" value="Cryptochrome/photolyase, N-terminal domain"/>
    <property type="match status" value="1"/>
</dbReference>
<dbReference type="GO" id="GO:0000719">
    <property type="term" value="P:photoreactive repair"/>
    <property type="evidence" value="ECO:0007669"/>
    <property type="project" value="UniProtKB-ARBA"/>
</dbReference>
<dbReference type="GO" id="GO:0009416">
    <property type="term" value="P:response to light stimulus"/>
    <property type="evidence" value="ECO:0007669"/>
    <property type="project" value="TreeGrafter"/>
</dbReference>
<evidence type="ECO:0000256" key="9">
    <source>
        <dbReference type="PIRSR" id="PIRSR602081-2"/>
    </source>
</evidence>
<comment type="cofactor">
    <cofactor evidence="1">
        <name>(6R)-5,10-methylene-5,6,7,8-tetrahydrofolate</name>
        <dbReference type="ChEBI" id="CHEBI:15636"/>
    </cofactor>
</comment>
<gene>
    <name evidence="12" type="ORF">JCM9140_1974</name>
</gene>
<feature type="site" description="Electron transfer via tryptophanyl radical" evidence="9">
    <location>
        <position position="384"/>
    </location>
</feature>
<evidence type="ECO:0000259" key="11">
    <source>
        <dbReference type="PROSITE" id="PS51645"/>
    </source>
</evidence>
<dbReference type="PANTHER" id="PTHR11455">
    <property type="entry name" value="CRYPTOCHROME"/>
    <property type="match status" value="1"/>
</dbReference>
<dbReference type="PRINTS" id="PR00147">
    <property type="entry name" value="DNAPHOTLYASE"/>
</dbReference>
<accession>W4Q1M3</accession>
<dbReference type="EMBL" id="BAUT01000016">
    <property type="protein sequence ID" value="GAE25951.1"/>
    <property type="molecule type" value="Genomic_DNA"/>
</dbReference>
<dbReference type="GO" id="GO:0003904">
    <property type="term" value="F:deoxyribodipyrimidine photo-lyase activity"/>
    <property type="evidence" value="ECO:0007669"/>
    <property type="project" value="UniProtKB-EC"/>
</dbReference>
<sequence>MKKKVIIVWFRKDLRVHDHLALYQAAKEGVVVPLYIWDQDVENKGWDDASLWWLHHSLLALQTNLSSLGANLIIRKGDSLEILQNVIRETTAKAVYFHERYEPSALVCSTKVKQVLHQQGIEVRSFHGNVLFEPGKIVNGKNEPYKVFTSFWKKSRHTYIRKPEKVPADISGYEHKIGSLKVDELFLLPRVHWHNKFMSYWTPGERGALFAWEDFLGKSLGHYKENRDFPFTHSTAKISPHLSWGEISPTFIWHSLLEKLEIDNQVEDVQIEAFLRQLVWRDFAYHQLVAFPMLVKNPLRLEFSQFPWEEDLDAFSKWKKGETGYPLIDAGMRELWETGWMHNRVRMVVASFLVKHLLLPWTWGANWFRETLVDLDVANNYMGWQWVTGSGFDAAPYFRIFNPNTQAEKFDGNGDYIRKWIPELAQLPTKYLFKPWDAPNTVLEKAGIKLGVTYPLPIIEHSYARKRALAAFEFIKK</sequence>
<protein>
    <recommendedName>
        <fullName evidence="3">Deoxyribodipyrimidine photo-lyase</fullName>
        <ecNumber evidence="2">4.1.99.3</ecNumber>
    </recommendedName>
</protein>
<dbReference type="Proteomes" id="UP000018890">
    <property type="component" value="Unassembled WGS sequence"/>
</dbReference>
<dbReference type="PROSITE" id="PS51645">
    <property type="entry name" value="PHR_CRY_ALPHA_BETA"/>
    <property type="match status" value="1"/>
</dbReference>
<dbReference type="PROSITE" id="PS00394">
    <property type="entry name" value="DNA_PHOTOLYASES_1_1"/>
    <property type="match status" value="1"/>
</dbReference>
<dbReference type="EC" id="4.1.99.3" evidence="2"/>
<feature type="binding site" evidence="8">
    <location>
        <position position="223"/>
    </location>
    <ligand>
        <name>FAD</name>
        <dbReference type="ChEBI" id="CHEBI:57692"/>
    </ligand>
</feature>
<dbReference type="InterPro" id="IPR006050">
    <property type="entry name" value="DNA_photolyase_N"/>
</dbReference>
<dbReference type="RefSeq" id="WP_034745049.1">
    <property type="nucleotide sequence ID" value="NZ_BAUT01000016.1"/>
</dbReference>
<dbReference type="Pfam" id="PF03441">
    <property type="entry name" value="FAD_binding_7"/>
    <property type="match status" value="1"/>
</dbReference>
<evidence type="ECO:0000256" key="6">
    <source>
        <dbReference type="ARBA" id="ARBA00022991"/>
    </source>
</evidence>
<proteinExistence type="inferred from homology"/>
<keyword evidence="5 8" id="KW-0274">FAD</keyword>
<dbReference type="PANTHER" id="PTHR11455:SF9">
    <property type="entry name" value="CRYPTOCHROME CIRCADIAN CLOCK 5 ISOFORM X1"/>
    <property type="match status" value="1"/>
</dbReference>
<evidence type="ECO:0000313" key="13">
    <source>
        <dbReference type="Proteomes" id="UP000018890"/>
    </source>
</evidence>
<evidence type="ECO:0000256" key="4">
    <source>
        <dbReference type="ARBA" id="ARBA00022630"/>
    </source>
</evidence>
<comment type="cofactor">
    <cofactor evidence="8">
        <name>FAD</name>
        <dbReference type="ChEBI" id="CHEBI:57692"/>
    </cofactor>
    <text evidence="8">Binds 1 FAD per subunit.</text>
</comment>
<evidence type="ECO:0000256" key="8">
    <source>
        <dbReference type="PIRSR" id="PIRSR602081-1"/>
    </source>
</evidence>
<dbReference type="InterPro" id="IPR014729">
    <property type="entry name" value="Rossmann-like_a/b/a_fold"/>
</dbReference>
<feature type="site" description="Electron transfer via tryptophanyl radical" evidence="9">
    <location>
        <position position="361"/>
    </location>
</feature>
<evidence type="ECO:0000256" key="3">
    <source>
        <dbReference type="ARBA" id="ARBA00014046"/>
    </source>
</evidence>
<dbReference type="GO" id="GO:0003677">
    <property type="term" value="F:DNA binding"/>
    <property type="evidence" value="ECO:0007669"/>
    <property type="project" value="TreeGrafter"/>
</dbReference>
<feature type="site" description="Electron transfer via tryptophanyl radical" evidence="9">
    <location>
        <position position="308"/>
    </location>
</feature>
<reference evidence="12" key="1">
    <citation type="journal article" date="2014" name="Genome Announc.">
        <title>Draft Genome Sequences of Three Alkaliphilic Bacillus Strains, Bacillus wakoensis JCM 9140T, Bacillus akibai JCM 9157T, and Bacillus hemicellulosilyticus JCM 9152T.</title>
        <authorList>
            <person name="Yuki M."/>
            <person name="Oshima K."/>
            <person name="Suda W."/>
            <person name="Oshida Y."/>
            <person name="Kitamura K."/>
            <person name="Iida T."/>
            <person name="Hattori M."/>
            <person name="Ohkuma M."/>
        </authorList>
    </citation>
    <scope>NUCLEOTIDE SEQUENCE [LARGE SCALE GENOMIC DNA]</scope>
    <source>
        <strain evidence="12">JCM 9140</strain>
    </source>
</reference>
<dbReference type="Gene3D" id="1.25.40.80">
    <property type="match status" value="1"/>
</dbReference>
<keyword evidence="6 10" id="KW-0157">Chromophore</keyword>
<evidence type="ECO:0000313" key="12">
    <source>
        <dbReference type="EMBL" id="GAE25951.1"/>
    </source>
</evidence>
<feature type="binding site" evidence="8">
    <location>
        <begin position="235"/>
        <end position="239"/>
    </location>
    <ligand>
        <name>FAD</name>
        <dbReference type="ChEBI" id="CHEBI:57692"/>
    </ligand>
</feature>
<dbReference type="AlphaFoldDB" id="W4Q1M3"/>
<dbReference type="OrthoDB" id="9772484at2"/>
<comment type="catalytic activity">
    <reaction evidence="7">
        <text>cyclobutadipyrimidine (in DNA) = 2 pyrimidine residues (in DNA).</text>
        <dbReference type="EC" id="4.1.99.3"/>
    </reaction>
</comment>
<keyword evidence="13" id="KW-1185">Reference proteome</keyword>
<evidence type="ECO:0000256" key="5">
    <source>
        <dbReference type="ARBA" id="ARBA00022827"/>
    </source>
</evidence>
<evidence type="ECO:0000256" key="7">
    <source>
        <dbReference type="ARBA" id="ARBA00033999"/>
    </source>
</evidence>
<dbReference type="Pfam" id="PF00875">
    <property type="entry name" value="DNA_photolyase"/>
    <property type="match status" value="1"/>
</dbReference>
<dbReference type="FunFam" id="1.10.579.10:FF:000003">
    <property type="entry name" value="Deoxyribodipyrimidine photo-lyase"/>
    <property type="match status" value="1"/>
</dbReference>
<evidence type="ECO:0000256" key="10">
    <source>
        <dbReference type="RuleBase" id="RU004182"/>
    </source>
</evidence>
<keyword evidence="4 8" id="KW-0285">Flavoprotein</keyword>
<dbReference type="SUPFAM" id="SSF48173">
    <property type="entry name" value="Cryptochrome/photolyase FAD-binding domain"/>
    <property type="match status" value="1"/>
</dbReference>
<dbReference type="InterPro" id="IPR036155">
    <property type="entry name" value="Crypto/Photolyase_N_sf"/>
</dbReference>
<dbReference type="InterPro" id="IPR002081">
    <property type="entry name" value="Cryptochrome/DNA_photolyase_1"/>
</dbReference>
<comment type="caution">
    <text evidence="12">The sequence shown here is derived from an EMBL/GenBank/DDBJ whole genome shotgun (WGS) entry which is preliminary data.</text>
</comment>
<comment type="similarity">
    <text evidence="10">Belongs to the DNA photolyase family.</text>
</comment>
<dbReference type="STRING" id="1236970.JCM9140_1974"/>